<keyword evidence="2" id="KW-1185">Reference proteome</keyword>
<dbReference type="HOGENOM" id="CLU_1871415_0_0_12"/>
<dbReference type="KEGG" id="bdu:BDU_665"/>
<reference evidence="1 2" key="1">
    <citation type="journal article" date="2008" name="PLoS Genet.">
        <title>The genome of Borrelia recurrentis, the agent of deadly louse-borne relapsing fever, is a degraded subset of tick-borne Borrelia duttonii.</title>
        <authorList>
            <person name="Lescot M."/>
            <person name="Audic S."/>
            <person name="Robert C."/>
            <person name="Nguyen T.T."/>
            <person name="Blanc G."/>
            <person name="Cutler S.J."/>
            <person name="Wincker P."/>
            <person name="Couloux A."/>
            <person name="Claverie J.-M."/>
            <person name="Raoult D."/>
            <person name="Drancourt M."/>
        </authorList>
    </citation>
    <scope>NUCLEOTIDE SEQUENCE [LARGE SCALE GENOMIC DNA]</scope>
    <source>
        <strain evidence="1 2">Ly</strain>
    </source>
</reference>
<dbReference type="Proteomes" id="UP000000611">
    <property type="component" value="Chromosome"/>
</dbReference>
<name>B5RMK8_BORDL</name>
<protein>
    <submittedName>
        <fullName evidence="1">Uncharacterized conserved protein</fullName>
    </submittedName>
</protein>
<dbReference type="eggNOG" id="ENOG5033HN8">
    <property type="taxonomic scope" value="Bacteria"/>
</dbReference>
<dbReference type="RefSeq" id="WP_012538403.1">
    <property type="nucleotide sequence ID" value="NC_011229.1"/>
</dbReference>
<accession>B5RMK8</accession>
<dbReference type="AlphaFoldDB" id="B5RMK8"/>
<evidence type="ECO:0000313" key="1">
    <source>
        <dbReference type="EMBL" id="ACH93594.1"/>
    </source>
</evidence>
<dbReference type="OrthoDB" id="350552at2"/>
<sequence length="135" mass="15708">MGITVFYLFSIFLSFNLGDNVKTVEDNMKRNSIFYYDIEEVEIASVNTQILNFRGKICVKNAYFSFDKYKLYSYTFVFDKKLVSQYSIVLSVKEKFGDASVVTPFNYVWDIGDSIIVLNDNILRMTLKSYINGEN</sequence>
<gene>
    <name evidence="1" type="ordered locus">BDU_665</name>
</gene>
<proteinExistence type="predicted"/>
<dbReference type="STRING" id="412419.BDU_665"/>
<dbReference type="EMBL" id="CP000976">
    <property type="protein sequence ID" value="ACH93594.1"/>
    <property type="molecule type" value="Genomic_DNA"/>
</dbReference>
<organism evidence="1 2">
    <name type="scientific">Borrelia duttonii (strain Ly)</name>
    <dbReference type="NCBI Taxonomy" id="412419"/>
    <lineage>
        <taxon>Bacteria</taxon>
        <taxon>Pseudomonadati</taxon>
        <taxon>Spirochaetota</taxon>
        <taxon>Spirochaetia</taxon>
        <taxon>Spirochaetales</taxon>
        <taxon>Borreliaceae</taxon>
        <taxon>Borrelia</taxon>
    </lineage>
</organism>
<evidence type="ECO:0000313" key="2">
    <source>
        <dbReference type="Proteomes" id="UP000000611"/>
    </source>
</evidence>